<gene>
    <name evidence="3" type="ORF">CAEBREN_05622</name>
</gene>
<feature type="domain" description="BTB" evidence="2">
    <location>
        <begin position="20"/>
        <end position="79"/>
    </location>
</feature>
<dbReference type="AlphaFoldDB" id="G0MUV7"/>
<evidence type="ECO:0000259" key="2">
    <source>
        <dbReference type="PROSITE" id="PS50097"/>
    </source>
</evidence>
<dbReference type="EMBL" id="GL379813">
    <property type="protein sequence ID" value="EGT44434.1"/>
    <property type="molecule type" value="Genomic_DNA"/>
</dbReference>
<dbReference type="SMART" id="SM00225">
    <property type="entry name" value="BTB"/>
    <property type="match status" value="1"/>
</dbReference>
<feature type="compositionally biased region" description="Basic and acidic residues" evidence="1">
    <location>
        <begin position="277"/>
        <end position="296"/>
    </location>
</feature>
<dbReference type="eggNOG" id="ENOG502TEZ7">
    <property type="taxonomic scope" value="Eukaryota"/>
</dbReference>
<organism evidence="4">
    <name type="scientific">Caenorhabditis brenneri</name>
    <name type="common">Nematode worm</name>
    <dbReference type="NCBI Taxonomy" id="135651"/>
    <lineage>
        <taxon>Eukaryota</taxon>
        <taxon>Metazoa</taxon>
        <taxon>Ecdysozoa</taxon>
        <taxon>Nematoda</taxon>
        <taxon>Chromadorea</taxon>
        <taxon>Rhabditida</taxon>
        <taxon>Rhabditina</taxon>
        <taxon>Rhabditomorpha</taxon>
        <taxon>Rhabditoidea</taxon>
        <taxon>Rhabditidae</taxon>
        <taxon>Peloderinae</taxon>
        <taxon>Caenorhabditis</taxon>
    </lineage>
</organism>
<dbReference type="STRING" id="135651.G0MUV7"/>
<dbReference type="CDD" id="cd18186">
    <property type="entry name" value="BTB_POZ_ZBTB_KLHL-like"/>
    <property type="match status" value="1"/>
</dbReference>
<dbReference type="Gene3D" id="3.30.710.10">
    <property type="entry name" value="Potassium Channel Kv1.1, Chain A"/>
    <property type="match status" value="1"/>
</dbReference>
<feature type="region of interest" description="Disordered" evidence="1">
    <location>
        <begin position="209"/>
        <end position="296"/>
    </location>
</feature>
<protein>
    <recommendedName>
        <fullName evidence="2">BTB domain-containing protein</fullName>
    </recommendedName>
</protein>
<dbReference type="InParanoid" id="G0MUV7"/>
<dbReference type="PANTHER" id="PTHR22743:SF165">
    <property type="entry name" value="BTB AND MATH DOMAIN CONTAINING-RELATED"/>
    <property type="match status" value="1"/>
</dbReference>
<feature type="compositionally biased region" description="Basic and acidic residues" evidence="1">
    <location>
        <begin position="209"/>
        <end position="231"/>
    </location>
</feature>
<name>G0MUV7_CAEBE</name>
<dbReference type="InterPro" id="IPR052664">
    <property type="entry name" value="BTB-MATH_domain_protein"/>
</dbReference>
<dbReference type="PANTHER" id="PTHR22743">
    <property type="entry name" value="MEPRIN/TRAF-LIKE MATH FAMILY-C.ELEGANS"/>
    <property type="match status" value="1"/>
</dbReference>
<sequence length="296" mass="34949">MAGLNQSSMLMFDKEDEKINDVCLVVEDRKFWCSKRHLSLHSKYFCSRFNGNSPEASMKQITLYDPEDARDFHLFLLIINGLRPFDEFDDEAVTRVLALSKQWSAKVVTEVCLEHLLKSERSTVKEKFFLAELYKLEDYREQLIDKIKTKDELDSILPANPTGLVESTKNKMFLKSLELNGIQRSAEPAPNPLAFYLSPHELHYFHREEEMRKSESLTRRERSESPEEVARRRVAKRRAQRGGDLQLEEGEPERQRFRADGEDSREEAQRRRYQAAQERRVRMRIAHDPHYRRADQ</sequence>
<dbReference type="Pfam" id="PF00651">
    <property type="entry name" value="BTB"/>
    <property type="match status" value="1"/>
</dbReference>
<dbReference type="SUPFAM" id="SSF54695">
    <property type="entry name" value="POZ domain"/>
    <property type="match status" value="1"/>
</dbReference>
<evidence type="ECO:0000313" key="3">
    <source>
        <dbReference type="EMBL" id="EGT44434.1"/>
    </source>
</evidence>
<evidence type="ECO:0000256" key="1">
    <source>
        <dbReference type="SAM" id="MobiDB-lite"/>
    </source>
</evidence>
<feature type="compositionally biased region" description="Basic and acidic residues" evidence="1">
    <location>
        <begin position="252"/>
        <end position="270"/>
    </location>
</feature>
<dbReference type="InterPro" id="IPR011333">
    <property type="entry name" value="SKP1/BTB/POZ_sf"/>
</dbReference>
<accession>G0MUV7</accession>
<proteinExistence type="predicted"/>
<dbReference type="OrthoDB" id="6130897at2759"/>
<evidence type="ECO:0000313" key="4">
    <source>
        <dbReference type="Proteomes" id="UP000008068"/>
    </source>
</evidence>
<dbReference type="InterPro" id="IPR000210">
    <property type="entry name" value="BTB/POZ_dom"/>
</dbReference>
<reference evidence="4" key="1">
    <citation type="submission" date="2011-07" db="EMBL/GenBank/DDBJ databases">
        <authorList>
            <consortium name="Caenorhabditis brenneri Sequencing and Analysis Consortium"/>
            <person name="Wilson R.K."/>
        </authorList>
    </citation>
    <scope>NUCLEOTIDE SEQUENCE [LARGE SCALE GENOMIC DNA]</scope>
    <source>
        <strain evidence="4">PB2801</strain>
    </source>
</reference>
<keyword evidence="4" id="KW-1185">Reference proteome</keyword>
<dbReference type="PROSITE" id="PS50097">
    <property type="entry name" value="BTB"/>
    <property type="match status" value="1"/>
</dbReference>
<dbReference type="Proteomes" id="UP000008068">
    <property type="component" value="Unassembled WGS sequence"/>
</dbReference>
<dbReference type="HOGENOM" id="CLU_080526_0_0_1"/>